<proteinExistence type="predicted"/>
<name>A0A0E9V104_ANGAN</name>
<sequence length="62" mass="7357">MPKYHYATGYYRKTYCGRTCTGTSFHSAMWPCRGRFLQNATMHWLHEAKFYVISQKPSESFP</sequence>
<reference evidence="1" key="2">
    <citation type="journal article" date="2015" name="Fish Shellfish Immunol.">
        <title>Early steps in the European eel (Anguilla anguilla)-Vibrio vulnificus interaction in the gills: Role of the RtxA13 toxin.</title>
        <authorList>
            <person name="Callol A."/>
            <person name="Pajuelo D."/>
            <person name="Ebbesson L."/>
            <person name="Teles M."/>
            <person name="MacKenzie S."/>
            <person name="Amaro C."/>
        </authorList>
    </citation>
    <scope>NUCLEOTIDE SEQUENCE</scope>
</reference>
<dbReference type="EMBL" id="GBXM01036891">
    <property type="protein sequence ID" value="JAH71686.1"/>
    <property type="molecule type" value="Transcribed_RNA"/>
</dbReference>
<evidence type="ECO:0000313" key="1">
    <source>
        <dbReference type="EMBL" id="JAH71686.1"/>
    </source>
</evidence>
<reference evidence="1" key="1">
    <citation type="submission" date="2014-11" db="EMBL/GenBank/DDBJ databases">
        <authorList>
            <person name="Amaro Gonzalez C."/>
        </authorList>
    </citation>
    <scope>NUCLEOTIDE SEQUENCE</scope>
</reference>
<accession>A0A0E9V104</accession>
<dbReference type="AlphaFoldDB" id="A0A0E9V104"/>
<protein>
    <submittedName>
        <fullName evidence="1">Uncharacterized protein</fullName>
    </submittedName>
</protein>
<organism evidence="1">
    <name type="scientific">Anguilla anguilla</name>
    <name type="common">European freshwater eel</name>
    <name type="synonym">Muraena anguilla</name>
    <dbReference type="NCBI Taxonomy" id="7936"/>
    <lineage>
        <taxon>Eukaryota</taxon>
        <taxon>Metazoa</taxon>
        <taxon>Chordata</taxon>
        <taxon>Craniata</taxon>
        <taxon>Vertebrata</taxon>
        <taxon>Euteleostomi</taxon>
        <taxon>Actinopterygii</taxon>
        <taxon>Neopterygii</taxon>
        <taxon>Teleostei</taxon>
        <taxon>Anguilliformes</taxon>
        <taxon>Anguillidae</taxon>
        <taxon>Anguilla</taxon>
    </lineage>
</organism>